<dbReference type="Proteomes" id="UP000663722">
    <property type="component" value="Chromosome"/>
</dbReference>
<gene>
    <name evidence="1" type="ORF">dnm_067210</name>
</gene>
<dbReference type="RefSeq" id="WP_207678758.1">
    <property type="nucleotide sequence ID" value="NZ_CP061800.1"/>
</dbReference>
<accession>A0A975GR67</accession>
<dbReference type="AlphaFoldDB" id="A0A975GR67"/>
<dbReference type="KEGG" id="dmm:dnm_067210"/>
<dbReference type="EMBL" id="CP061800">
    <property type="protein sequence ID" value="QTA90659.1"/>
    <property type="molecule type" value="Genomic_DNA"/>
</dbReference>
<evidence type="ECO:0000313" key="1">
    <source>
        <dbReference type="EMBL" id="QTA90659.1"/>
    </source>
</evidence>
<keyword evidence="2" id="KW-1185">Reference proteome</keyword>
<evidence type="ECO:0000313" key="2">
    <source>
        <dbReference type="Proteomes" id="UP000663722"/>
    </source>
</evidence>
<organism evidence="1 2">
    <name type="scientific">Desulfonema magnum</name>
    <dbReference type="NCBI Taxonomy" id="45655"/>
    <lineage>
        <taxon>Bacteria</taxon>
        <taxon>Pseudomonadati</taxon>
        <taxon>Thermodesulfobacteriota</taxon>
        <taxon>Desulfobacteria</taxon>
        <taxon>Desulfobacterales</taxon>
        <taxon>Desulfococcaceae</taxon>
        <taxon>Desulfonema</taxon>
    </lineage>
</organism>
<reference evidence="1" key="1">
    <citation type="journal article" date="2021" name="Microb. Physiol.">
        <title>Proteogenomic Insights into the Physiology of Marine, Sulfate-Reducing, Filamentous Desulfonema limicola and Desulfonema magnum.</title>
        <authorList>
            <person name="Schnaars V."/>
            <person name="Wohlbrand L."/>
            <person name="Scheve S."/>
            <person name="Hinrichs C."/>
            <person name="Reinhardt R."/>
            <person name="Rabus R."/>
        </authorList>
    </citation>
    <scope>NUCLEOTIDE SEQUENCE</scope>
    <source>
        <strain evidence="1">4be13</strain>
    </source>
</reference>
<protein>
    <submittedName>
        <fullName evidence="1">Uncharacterized protein</fullName>
    </submittedName>
</protein>
<proteinExistence type="predicted"/>
<name>A0A975GR67_9BACT</name>
<sequence length="62" mass="7251">MQEMRTDIPVNEVARIIMAMNRQEIETLVMLLTEEGNELLERKRDIESGKVKLLFGEEVFDV</sequence>